<comment type="caution">
    <text evidence="1">The sequence shown here is derived from an EMBL/GenBank/DDBJ whole genome shotgun (WGS) entry which is preliminary data.</text>
</comment>
<evidence type="ECO:0000313" key="2">
    <source>
        <dbReference type="Proteomes" id="UP000266861"/>
    </source>
</evidence>
<keyword evidence="2" id="KW-1185">Reference proteome</keyword>
<dbReference type="AlphaFoldDB" id="A0A397FX14"/>
<name>A0A397FX14_9GLOM</name>
<dbReference type="EMBL" id="PQFF01000719">
    <property type="protein sequence ID" value="RHZ43311.1"/>
    <property type="molecule type" value="Genomic_DNA"/>
</dbReference>
<organism evidence="1 2">
    <name type="scientific">Diversispora epigaea</name>
    <dbReference type="NCBI Taxonomy" id="1348612"/>
    <lineage>
        <taxon>Eukaryota</taxon>
        <taxon>Fungi</taxon>
        <taxon>Fungi incertae sedis</taxon>
        <taxon>Mucoromycota</taxon>
        <taxon>Glomeromycotina</taxon>
        <taxon>Glomeromycetes</taxon>
        <taxon>Diversisporales</taxon>
        <taxon>Diversisporaceae</taxon>
        <taxon>Diversispora</taxon>
    </lineage>
</organism>
<gene>
    <name evidence="1" type="ORF">Glove_809878g2</name>
</gene>
<sequence length="80" mass="9305">MCTGGSTRIVTIRLIRVSPEREVQLEEEEERASKKVPGKLASFKTLSRSFTRMYDALTIYIENLNMKNEKLIVTIDRKDR</sequence>
<proteinExistence type="predicted"/>
<reference evidence="1 2" key="1">
    <citation type="submission" date="2018-08" db="EMBL/GenBank/DDBJ databases">
        <title>Genome and evolution of the arbuscular mycorrhizal fungus Diversispora epigaea (formerly Glomus versiforme) and its bacterial endosymbionts.</title>
        <authorList>
            <person name="Sun X."/>
            <person name="Fei Z."/>
            <person name="Harrison M."/>
        </authorList>
    </citation>
    <scope>NUCLEOTIDE SEQUENCE [LARGE SCALE GENOMIC DNA]</scope>
    <source>
        <strain evidence="1 2">IT104</strain>
    </source>
</reference>
<dbReference type="Proteomes" id="UP000266861">
    <property type="component" value="Unassembled WGS sequence"/>
</dbReference>
<protein>
    <submittedName>
        <fullName evidence="1">Uncharacterized protein</fullName>
    </submittedName>
</protein>
<evidence type="ECO:0000313" key="1">
    <source>
        <dbReference type="EMBL" id="RHZ43311.1"/>
    </source>
</evidence>
<dbReference type="OrthoDB" id="6121437at2759"/>
<accession>A0A397FX14</accession>